<evidence type="ECO:0000313" key="1">
    <source>
        <dbReference type="EMBL" id="MCG4609947.1"/>
    </source>
</evidence>
<keyword evidence="2" id="KW-1185">Reference proteome</keyword>
<evidence type="ECO:0000313" key="2">
    <source>
        <dbReference type="Proteomes" id="UP001298681"/>
    </source>
</evidence>
<name>A0ABS9MGL7_9FIRM</name>
<dbReference type="EMBL" id="JAKNHQ010000003">
    <property type="protein sequence ID" value="MCG4609947.1"/>
    <property type="molecule type" value="Genomic_DNA"/>
</dbReference>
<protein>
    <submittedName>
        <fullName evidence="1">Uncharacterized protein</fullName>
    </submittedName>
</protein>
<dbReference type="Proteomes" id="UP001298681">
    <property type="component" value="Unassembled WGS sequence"/>
</dbReference>
<accession>A0ABS9MGL7</accession>
<organism evidence="1 2">
    <name type="scientific">Anaeromassilibacillus senegalensis</name>
    <dbReference type="NCBI Taxonomy" id="1673717"/>
    <lineage>
        <taxon>Bacteria</taxon>
        <taxon>Bacillati</taxon>
        <taxon>Bacillota</taxon>
        <taxon>Clostridia</taxon>
        <taxon>Eubacteriales</taxon>
        <taxon>Acutalibacteraceae</taxon>
        <taxon>Anaeromassilibacillus</taxon>
    </lineage>
</organism>
<dbReference type="RefSeq" id="WP_087230880.1">
    <property type="nucleotide sequence ID" value="NZ_JAKNHQ010000003.1"/>
</dbReference>
<proteinExistence type="predicted"/>
<reference evidence="1 2" key="1">
    <citation type="submission" date="2022-01" db="EMBL/GenBank/DDBJ databases">
        <title>Collection of gut derived symbiotic bacterial strains cultured from healthy donors.</title>
        <authorList>
            <person name="Lin H."/>
            <person name="Kohout C."/>
            <person name="Waligurski E."/>
            <person name="Pamer E.G."/>
        </authorList>
    </citation>
    <scope>NUCLEOTIDE SEQUENCE [LARGE SCALE GENOMIC DNA]</scope>
    <source>
        <strain evidence="1 2">DFI.7.58</strain>
    </source>
</reference>
<sequence>MNVRDEFTVDVYFGEERRNSYRFRREKAPKGREQFVETGRKAWMEMERQPAENEILFRALERVLSGLSIKEGEAPQD</sequence>
<gene>
    <name evidence="1" type="ORF">L0P57_03205</name>
</gene>
<comment type="caution">
    <text evidence="1">The sequence shown here is derived from an EMBL/GenBank/DDBJ whole genome shotgun (WGS) entry which is preliminary data.</text>
</comment>